<dbReference type="EMBL" id="BAABYW010000001">
    <property type="protein sequence ID" value="GAA6410691.1"/>
    <property type="molecule type" value="Genomic_DNA"/>
</dbReference>
<name>A0ABQ0BGW9_9FIRM</name>
<organism evidence="2 3">
    <name type="scientific">Blautia hominis</name>
    <dbReference type="NCBI Taxonomy" id="2025493"/>
    <lineage>
        <taxon>Bacteria</taxon>
        <taxon>Bacillati</taxon>
        <taxon>Bacillota</taxon>
        <taxon>Clostridia</taxon>
        <taxon>Lachnospirales</taxon>
        <taxon>Lachnospiraceae</taxon>
        <taxon>Blautia</taxon>
    </lineage>
</organism>
<feature type="transmembrane region" description="Helical" evidence="1">
    <location>
        <begin position="92"/>
        <end position="112"/>
    </location>
</feature>
<evidence type="ECO:0000313" key="3">
    <source>
        <dbReference type="Proteomes" id="UP001600943"/>
    </source>
</evidence>
<sequence length="142" mass="16909">MLCQWDTRNKYVVQYYKVLKELFPRISFKDGRFLRDIRLELSDFAREHPNMTYEQLVDSFGRPEDIVRDYLADQDFEYILACIKKKSIWKTCVAICLSAAIICSAIYVWFYYLAYRASRDSVIDQCVTELRIIESDDIEEGQ</sequence>
<keyword evidence="1" id="KW-0472">Membrane</keyword>
<dbReference type="Pfam" id="PF19615">
    <property type="entry name" value="DUF6120"/>
    <property type="match status" value="1"/>
</dbReference>
<proteinExistence type="predicted"/>
<protein>
    <submittedName>
        <fullName evidence="2">Uncharacterized protein</fullName>
    </submittedName>
</protein>
<keyword evidence="1" id="KW-0812">Transmembrane</keyword>
<accession>A0ABQ0BGW9</accession>
<dbReference type="InterPro" id="IPR046123">
    <property type="entry name" value="DUF6120"/>
</dbReference>
<keyword evidence="3" id="KW-1185">Reference proteome</keyword>
<evidence type="ECO:0000256" key="1">
    <source>
        <dbReference type="SAM" id="Phobius"/>
    </source>
</evidence>
<dbReference type="Proteomes" id="UP001600943">
    <property type="component" value="Unassembled WGS sequence"/>
</dbReference>
<reference evidence="2 3" key="1">
    <citation type="submission" date="2024-04" db="EMBL/GenBank/DDBJ databases">
        <title>Defined microbial consortia suppress multidrug-resistant proinflammatory Enterobacteriaceae via ecological control.</title>
        <authorList>
            <person name="Furuichi M."/>
            <person name="Kawaguchi T."/>
            <person name="Pust M."/>
            <person name="Yasuma K."/>
            <person name="Plichta D."/>
            <person name="Hasegawa N."/>
            <person name="Ohya T."/>
            <person name="Bhattarai S."/>
            <person name="Sasajima S."/>
            <person name="Aoto Y."/>
            <person name="Tuganbaev T."/>
            <person name="Yaginuma M."/>
            <person name="Ueda M."/>
            <person name="Okahashi N."/>
            <person name="Amafuji K."/>
            <person name="Kiridooshi Y."/>
            <person name="Sugita K."/>
            <person name="Strazar M."/>
            <person name="Skelly A."/>
            <person name="Suda W."/>
            <person name="Hattori M."/>
            <person name="Nakamoto N."/>
            <person name="Caballero S."/>
            <person name="Norman J."/>
            <person name="Olle B."/>
            <person name="Tanoue T."/>
            <person name="Arita M."/>
            <person name="Bucci V."/>
            <person name="Atarashi K."/>
            <person name="Xavier R."/>
            <person name="Honda K."/>
        </authorList>
    </citation>
    <scope>NUCLEOTIDE SEQUENCE [LARGE SCALE GENOMIC DNA]</scope>
    <source>
        <strain evidence="3">k04-0078-D8-1</strain>
    </source>
</reference>
<evidence type="ECO:0000313" key="2">
    <source>
        <dbReference type="EMBL" id="GAA6410691.1"/>
    </source>
</evidence>
<gene>
    <name evidence="2" type="ORF">K040078D81_48080</name>
</gene>
<comment type="caution">
    <text evidence="2">The sequence shown here is derived from an EMBL/GenBank/DDBJ whole genome shotgun (WGS) entry which is preliminary data.</text>
</comment>
<keyword evidence="1" id="KW-1133">Transmembrane helix</keyword>
<dbReference type="RefSeq" id="WP_104803176.1">
    <property type="nucleotide sequence ID" value="NZ_BAABYW010000001.1"/>
</dbReference>